<evidence type="ECO:0000313" key="2">
    <source>
        <dbReference type="Proteomes" id="UP000004097"/>
    </source>
</evidence>
<dbReference type="HOGENOM" id="CLU_3296635_0_0_9"/>
<dbReference type="EMBL" id="AECQ01000004">
    <property type="protein sequence ID" value="EFW25112.1"/>
    <property type="molecule type" value="Genomic_DNA"/>
</dbReference>
<name>E7MLG9_9FIRM</name>
<evidence type="ECO:0000313" key="1">
    <source>
        <dbReference type="EMBL" id="EFW25112.1"/>
    </source>
</evidence>
<sequence>MDDFPCSFSFYLNKINMNSLLIYDFPSQIRRVGTYIELEV</sequence>
<accession>E7MLG9</accession>
<proteinExistence type="predicted"/>
<gene>
    <name evidence="1" type="ORF">HMPREF9430_00275</name>
</gene>
<organism evidence="1 2">
    <name type="scientific">Solobacterium moorei F0204</name>
    <dbReference type="NCBI Taxonomy" id="706433"/>
    <lineage>
        <taxon>Bacteria</taxon>
        <taxon>Bacillati</taxon>
        <taxon>Bacillota</taxon>
        <taxon>Erysipelotrichia</taxon>
        <taxon>Erysipelotrichales</taxon>
        <taxon>Erysipelotrichaceae</taxon>
        <taxon>Solobacterium</taxon>
    </lineage>
</organism>
<comment type="caution">
    <text evidence="1">The sequence shown here is derived from an EMBL/GenBank/DDBJ whole genome shotgun (WGS) entry which is preliminary data.</text>
</comment>
<keyword evidence="2" id="KW-1185">Reference proteome</keyword>
<dbReference type="AlphaFoldDB" id="E7MLG9"/>
<reference evidence="1 2" key="1">
    <citation type="submission" date="2010-08" db="EMBL/GenBank/DDBJ databases">
        <authorList>
            <person name="Weinstock G."/>
            <person name="Sodergren E."/>
            <person name="Clifton S."/>
            <person name="Fulton L."/>
            <person name="Fulton B."/>
            <person name="Courtney L."/>
            <person name="Fronick C."/>
            <person name="Harrison M."/>
            <person name="Strong C."/>
            <person name="Farmer C."/>
            <person name="Delahaunty K."/>
            <person name="Markovic C."/>
            <person name="Hall O."/>
            <person name="Minx P."/>
            <person name="Tomlinson C."/>
            <person name="Mitreva M."/>
            <person name="Hou S."/>
            <person name="Chen J."/>
            <person name="Wollam A."/>
            <person name="Pepin K.H."/>
            <person name="Johnson M."/>
            <person name="Bhonagiri V."/>
            <person name="Zhang X."/>
            <person name="Suruliraj S."/>
            <person name="Warren W."/>
            <person name="Chinwalla A."/>
            <person name="Mardis E.R."/>
            <person name="Wilson R.K."/>
        </authorList>
    </citation>
    <scope>NUCLEOTIDE SEQUENCE [LARGE SCALE GENOMIC DNA]</scope>
    <source>
        <strain evidence="1 2">F0204</strain>
    </source>
</reference>
<protein>
    <submittedName>
        <fullName evidence="1">Uncharacterized protein</fullName>
    </submittedName>
</protein>
<dbReference type="Proteomes" id="UP000004097">
    <property type="component" value="Unassembled WGS sequence"/>
</dbReference>